<dbReference type="Pfam" id="PF05425">
    <property type="entry name" value="CopD"/>
    <property type="match status" value="1"/>
</dbReference>
<dbReference type="InterPro" id="IPR014755">
    <property type="entry name" value="Cu-Rt/internalin_Ig-like"/>
</dbReference>
<dbReference type="InterPro" id="IPR032694">
    <property type="entry name" value="CopC/D"/>
</dbReference>
<dbReference type="GO" id="GO:0005507">
    <property type="term" value="F:copper ion binding"/>
    <property type="evidence" value="ECO:0007669"/>
    <property type="project" value="InterPro"/>
</dbReference>
<gene>
    <name evidence="14" type="ORF">D7294_25860</name>
</gene>
<feature type="compositionally biased region" description="Basic and acidic residues" evidence="9">
    <location>
        <begin position="498"/>
        <end position="508"/>
    </location>
</feature>
<dbReference type="InterPro" id="IPR007348">
    <property type="entry name" value="CopC_dom"/>
</dbReference>
<keyword evidence="3 10" id="KW-0812">Transmembrane</keyword>
<keyword evidence="8 10" id="KW-0472">Membrane</keyword>
<evidence type="ECO:0000256" key="11">
    <source>
        <dbReference type="SAM" id="SignalP"/>
    </source>
</evidence>
<keyword evidence="2" id="KW-1003">Cell membrane</keyword>
<dbReference type="Proteomes" id="UP000272474">
    <property type="component" value="Unassembled WGS sequence"/>
</dbReference>
<feature type="region of interest" description="Disordered" evidence="9">
    <location>
        <begin position="481"/>
        <end position="558"/>
    </location>
</feature>
<dbReference type="PANTHER" id="PTHR34820:SF4">
    <property type="entry name" value="INNER MEMBRANE PROTEIN YEBZ"/>
    <property type="match status" value="1"/>
</dbReference>
<dbReference type="PANTHER" id="PTHR34820">
    <property type="entry name" value="INNER MEMBRANE PROTEIN YEBZ"/>
    <property type="match status" value="1"/>
</dbReference>
<dbReference type="PROSITE" id="PS51318">
    <property type="entry name" value="TAT"/>
    <property type="match status" value="1"/>
</dbReference>
<feature type="region of interest" description="Disordered" evidence="9">
    <location>
        <begin position="271"/>
        <end position="334"/>
    </location>
</feature>
<evidence type="ECO:0000256" key="5">
    <source>
        <dbReference type="ARBA" id="ARBA00022729"/>
    </source>
</evidence>
<feature type="transmembrane region" description="Helical" evidence="10">
    <location>
        <begin position="452"/>
        <end position="469"/>
    </location>
</feature>
<dbReference type="GO" id="GO:0005886">
    <property type="term" value="C:plasma membrane"/>
    <property type="evidence" value="ECO:0007669"/>
    <property type="project" value="UniProtKB-SubCell"/>
</dbReference>
<evidence type="ECO:0000256" key="3">
    <source>
        <dbReference type="ARBA" id="ARBA00022692"/>
    </source>
</evidence>
<evidence type="ECO:0000256" key="4">
    <source>
        <dbReference type="ARBA" id="ARBA00022723"/>
    </source>
</evidence>
<dbReference type="EMBL" id="RBAL01000020">
    <property type="protein sequence ID" value="RKN38016.1"/>
    <property type="molecule type" value="Genomic_DNA"/>
</dbReference>
<dbReference type="Pfam" id="PF04234">
    <property type="entry name" value="CopC"/>
    <property type="match status" value="1"/>
</dbReference>
<dbReference type="AlphaFoldDB" id="A0A3A9YRZ0"/>
<accession>A0A3A9YRZ0</accession>
<evidence type="ECO:0000313" key="14">
    <source>
        <dbReference type="EMBL" id="RKN38016.1"/>
    </source>
</evidence>
<sequence length="728" mass="74211">MTTLRRSLAALLLGAVAALAALLVTAAPAAAHATLAGSTPGDGEVVATAPEQVTLTFSEHVSVAEGGIRVLGPEGEAADTGELGGEGAERSVALRPGLPEGTYTVAWQVVSADSHPISGAFTFSIGAPSATTVDASSVAASGDDGAVGLLYDIARYAAYAGFVLLAGPCVFVLCCWPGAAGRQAVQRVTLTGWTAATAATLALLLLRTPYTGSGDLADAFDLDGLRDVVGTKEGTALVTRLLILAASGAFLALLHGSWARLRTRVAAHGAGRATRDRAGADDARDEVRDEVRGGEPDDARDEERGGEPGTGSDDAPDDVPAEADGEEPDDEADADRLRDYTFGLALGGTVLAVGIAATWAMAEHASTGRQTALAIPADIVHLLSVATWLGGLVTLLSLLHGAPATPPAAAVRRFSGLALGSVAALAATGLYQSWRQVGLSWSALTGTSYGKLLILKVALVAGVLAVAFFSRRLTARLADPAATTGTGEAGTPEAGTPEAEHAPGRRPEPAAVAAAERDPGAGQGPRPVDAQRARQLARQRDAALRARRQKARNAEPARAALRRSVLAEAAVAAVVLAVTTGLTNTTPAHTAAAAENAGPSGSHRGAHGEGHEAGQEPPTLEIPYDTGGPGGQGTAHVEFSSAGTGENTLHVSLTDPAGQVTEVAEIRVALSLPAEDLGPLRYQAQRVDAGHWAVTGVQLPRPGEWELDLTVRSSDIDEVTETAEFTLE</sequence>
<feature type="transmembrane region" description="Helical" evidence="10">
    <location>
        <begin position="382"/>
        <end position="402"/>
    </location>
</feature>
<evidence type="ECO:0000256" key="6">
    <source>
        <dbReference type="ARBA" id="ARBA00022989"/>
    </source>
</evidence>
<evidence type="ECO:0000256" key="10">
    <source>
        <dbReference type="SAM" id="Phobius"/>
    </source>
</evidence>
<dbReference type="GO" id="GO:0006825">
    <property type="term" value="P:copper ion transport"/>
    <property type="evidence" value="ECO:0007669"/>
    <property type="project" value="InterPro"/>
</dbReference>
<dbReference type="InterPro" id="IPR006311">
    <property type="entry name" value="TAT_signal"/>
</dbReference>
<dbReference type="GO" id="GO:0042597">
    <property type="term" value="C:periplasmic space"/>
    <property type="evidence" value="ECO:0007669"/>
    <property type="project" value="InterPro"/>
</dbReference>
<evidence type="ECO:0000256" key="1">
    <source>
        <dbReference type="ARBA" id="ARBA00004651"/>
    </source>
</evidence>
<feature type="domain" description="CopC" evidence="12">
    <location>
        <begin position="32"/>
        <end position="125"/>
    </location>
</feature>
<feature type="transmembrane region" description="Helical" evidence="10">
    <location>
        <begin position="188"/>
        <end position="206"/>
    </location>
</feature>
<comment type="caution">
    <text evidence="14">The sequence shown here is derived from an EMBL/GenBank/DDBJ whole genome shotgun (WGS) entry which is preliminary data.</text>
</comment>
<reference evidence="14 15" key="1">
    <citation type="journal article" date="2014" name="Int. J. Syst. Evol. Microbiol.">
        <title>Streptomyces hoynatensis sp. nov., isolated from deep marine sediment.</title>
        <authorList>
            <person name="Veyisoglu A."/>
            <person name="Sahin N."/>
        </authorList>
    </citation>
    <scope>NUCLEOTIDE SEQUENCE [LARGE SCALE GENOMIC DNA]</scope>
    <source>
        <strain evidence="14 15">KCTC 29097</strain>
    </source>
</reference>
<dbReference type="InterPro" id="IPR014756">
    <property type="entry name" value="Ig_E-set"/>
</dbReference>
<keyword evidence="4" id="KW-0479">Metal-binding</keyword>
<feature type="transmembrane region" description="Helical" evidence="10">
    <location>
        <begin position="234"/>
        <end position="254"/>
    </location>
</feature>
<evidence type="ECO:0000256" key="7">
    <source>
        <dbReference type="ARBA" id="ARBA00023008"/>
    </source>
</evidence>
<evidence type="ECO:0000259" key="13">
    <source>
        <dbReference type="Pfam" id="PF05425"/>
    </source>
</evidence>
<feature type="transmembrane region" description="Helical" evidence="10">
    <location>
        <begin position="414"/>
        <end position="432"/>
    </location>
</feature>
<feature type="transmembrane region" description="Helical" evidence="10">
    <location>
        <begin position="156"/>
        <end position="176"/>
    </location>
</feature>
<feature type="signal peptide" evidence="11">
    <location>
        <begin position="1"/>
        <end position="26"/>
    </location>
</feature>
<proteinExistence type="predicted"/>
<dbReference type="RefSeq" id="WP_120683904.1">
    <property type="nucleotide sequence ID" value="NZ_RBAL01000020.1"/>
</dbReference>
<comment type="subcellular location">
    <subcellularLocation>
        <location evidence="1">Cell membrane</location>
        <topology evidence="1">Multi-pass membrane protein</topology>
    </subcellularLocation>
</comment>
<feature type="compositionally biased region" description="Basic and acidic residues" evidence="9">
    <location>
        <begin position="273"/>
        <end position="306"/>
    </location>
</feature>
<evidence type="ECO:0000259" key="12">
    <source>
        <dbReference type="Pfam" id="PF04234"/>
    </source>
</evidence>
<organism evidence="14 15">
    <name type="scientific">Streptomyces hoynatensis</name>
    <dbReference type="NCBI Taxonomy" id="1141874"/>
    <lineage>
        <taxon>Bacteria</taxon>
        <taxon>Bacillati</taxon>
        <taxon>Actinomycetota</taxon>
        <taxon>Actinomycetes</taxon>
        <taxon>Kitasatosporales</taxon>
        <taxon>Streptomycetaceae</taxon>
        <taxon>Streptomyces</taxon>
    </lineage>
</organism>
<name>A0A3A9YRZ0_9ACTN</name>
<evidence type="ECO:0000256" key="2">
    <source>
        <dbReference type="ARBA" id="ARBA00022475"/>
    </source>
</evidence>
<feature type="region of interest" description="Disordered" evidence="9">
    <location>
        <begin position="590"/>
        <end position="639"/>
    </location>
</feature>
<feature type="compositionally biased region" description="Low complexity" evidence="9">
    <location>
        <begin position="481"/>
        <end position="497"/>
    </location>
</feature>
<feature type="compositionally biased region" description="Acidic residues" evidence="9">
    <location>
        <begin position="314"/>
        <end position="333"/>
    </location>
</feature>
<dbReference type="GO" id="GO:0046688">
    <property type="term" value="P:response to copper ion"/>
    <property type="evidence" value="ECO:0007669"/>
    <property type="project" value="InterPro"/>
</dbReference>
<keyword evidence="5 11" id="KW-0732">Signal</keyword>
<evidence type="ECO:0000313" key="15">
    <source>
        <dbReference type="Proteomes" id="UP000272474"/>
    </source>
</evidence>
<evidence type="ECO:0000256" key="8">
    <source>
        <dbReference type="ARBA" id="ARBA00023136"/>
    </source>
</evidence>
<keyword evidence="7" id="KW-0186">Copper</keyword>
<dbReference type="OrthoDB" id="5242236at2"/>
<keyword evidence="6 10" id="KW-1133">Transmembrane helix</keyword>
<evidence type="ECO:0000256" key="9">
    <source>
        <dbReference type="SAM" id="MobiDB-lite"/>
    </source>
</evidence>
<keyword evidence="15" id="KW-1185">Reference proteome</keyword>
<evidence type="ECO:0008006" key="16">
    <source>
        <dbReference type="Google" id="ProtNLM"/>
    </source>
</evidence>
<dbReference type="Gene3D" id="2.60.40.1220">
    <property type="match status" value="1"/>
</dbReference>
<feature type="domain" description="Copper resistance protein D" evidence="13">
    <location>
        <begin position="409"/>
        <end position="483"/>
    </location>
</feature>
<feature type="compositionally biased region" description="Low complexity" evidence="9">
    <location>
        <begin position="590"/>
        <end position="603"/>
    </location>
</feature>
<dbReference type="InterPro" id="IPR008457">
    <property type="entry name" value="Cu-R_CopD_dom"/>
</dbReference>
<feature type="chain" id="PRO_5039684581" description="Copper resistance protein CopC" evidence="11">
    <location>
        <begin position="27"/>
        <end position="728"/>
    </location>
</feature>
<dbReference type="SUPFAM" id="SSF81296">
    <property type="entry name" value="E set domains"/>
    <property type="match status" value="1"/>
</dbReference>
<protein>
    <recommendedName>
        <fullName evidence="16">Copper resistance protein CopC</fullName>
    </recommendedName>
</protein>
<feature type="transmembrane region" description="Helical" evidence="10">
    <location>
        <begin position="342"/>
        <end position="362"/>
    </location>
</feature>